<evidence type="ECO:0000256" key="2">
    <source>
        <dbReference type="SAM" id="Phobius"/>
    </source>
</evidence>
<keyword evidence="2" id="KW-0812">Transmembrane</keyword>
<protein>
    <recommendedName>
        <fullName evidence="5">NACHT domain-containing protein</fullName>
    </recommendedName>
</protein>
<evidence type="ECO:0008006" key="5">
    <source>
        <dbReference type="Google" id="ProtNLM"/>
    </source>
</evidence>
<evidence type="ECO:0000313" key="4">
    <source>
        <dbReference type="Proteomes" id="UP000253303"/>
    </source>
</evidence>
<feature type="transmembrane region" description="Helical" evidence="2">
    <location>
        <begin position="428"/>
        <end position="448"/>
    </location>
</feature>
<dbReference type="AlphaFoldDB" id="A0A366LTS0"/>
<sequence>MDLDKAADALAALVERQWRAEARRRLLGDPEPIPVHWKPVGDQQAMSPPDLVSPKRARLTARSDDMPELARLFRNLTRRRLIITGGPGTGKTTLAVQLLLHLLSTRAEDKASAGPGETVPVPVLIPISGWDPAVHPQLHDWLAVRLAQDYPALTAPEHGPDAPAALAHGGHILAVLDGLDEIGPEARTEVIKALNASLDGRDQLIVTSRSAEFGDAVARTGRPLTGALVIAPERVPAKVGADYLRDCLAGTPSEAWSRVLTALDDQPAPGLVAIAATPLGLWLIRAVYLNTGVDPAPLAGPLGQDPEALHAHLLDRLIPALIAGRPPSTERADHFRPSRPLDPDAVRKYLGFLARRFDPQATRDIVWWRLARTSRWFPLTVALATLLTSMALSAVSFGVCGAIMYAVASGPHAAGIGMRSGLTTGTPLGTMLGLAFGSAAGLSAVPMAGNRVPAGRARSFIRRAGRGLLPGGAFGVPFGLWAVNASGSPSIGALFGLTGGFAIMVAAGGAWVEQVPGYAGLRRRGRPAPGPLWHRMRRAMSRGLAPGVLCGLIFGLSGGFRVGVQYILVAGICFGLAFGPMIGLIRWVERPLVTALGTPLTSYRADRALTLLRACLTGLLFGLAIGLVLALWPAFRQTALLAGLATEARVVIGLVFGFTLGFVFGFMFGLVAGNHHAWLVLTYTAVPSALLRRLPWRFMGFLDDAHRLGLLRAVGPVYQFRHAALHDHLAGARYGGA</sequence>
<gene>
    <name evidence="3" type="ORF">DP939_27105</name>
</gene>
<feature type="transmembrane region" description="Helical" evidence="2">
    <location>
        <begin position="652"/>
        <end position="672"/>
    </location>
</feature>
<keyword evidence="2" id="KW-0472">Membrane</keyword>
<keyword evidence="4" id="KW-1185">Reference proteome</keyword>
<dbReference type="Gene3D" id="3.40.50.300">
    <property type="entry name" value="P-loop containing nucleotide triphosphate hydrolases"/>
    <property type="match status" value="1"/>
</dbReference>
<keyword evidence="2" id="KW-1133">Transmembrane helix</keyword>
<feature type="transmembrane region" description="Helical" evidence="2">
    <location>
        <begin position="609"/>
        <end position="632"/>
    </location>
</feature>
<proteinExistence type="predicted"/>
<reference evidence="3 4" key="1">
    <citation type="submission" date="2018-06" db="EMBL/GenBank/DDBJ databases">
        <title>Sphaerisporangium craniellae sp. nov., isolated from a marine sponge in the South China Sea.</title>
        <authorList>
            <person name="Li L."/>
        </authorList>
    </citation>
    <scope>NUCLEOTIDE SEQUENCE [LARGE SCALE GENOMIC DNA]</scope>
    <source>
        <strain evidence="3 4">LHW63015</strain>
    </source>
</reference>
<feature type="transmembrane region" description="Helical" evidence="2">
    <location>
        <begin position="543"/>
        <end position="560"/>
    </location>
</feature>
<dbReference type="InterPro" id="IPR027417">
    <property type="entry name" value="P-loop_NTPase"/>
</dbReference>
<feature type="transmembrane region" description="Helical" evidence="2">
    <location>
        <begin position="379"/>
        <end position="408"/>
    </location>
</feature>
<dbReference type="Proteomes" id="UP000253303">
    <property type="component" value="Unassembled WGS sequence"/>
</dbReference>
<evidence type="ECO:0000256" key="1">
    <source>
        <dbReference type="SAM" id="MobiDB-lite"/>
    </source>
</evidence>
<organism evidence="3 4">
    <name type="scientific">Spongiactinospora rosea</name>
    <dbReference type="NCBI Taxonomy" id="2248750"/>
    <lineage>
        <taxon>Bacteria</taxon>
        <taxon>Bacillati</taxon>
        <taxon>Actinomycetota</taxon>
        <taxon>Actinomycetes</taxon>
        <taxon>Streptosporangiales</taxon>
        <taxon>Streptosporangiaceae</taxon>
        <taxon>Spongiactinospora</taxon>
    </lineage>
</organism>
<evidence type="ECO:0000313" key="3">
    <source>
        <dbReference type="EMBL" id="RBQ17147.1"/>
    </source>
</evidence>
<feature type="region of interest" description="Disordered" evidence="1">
    <location>
        <begin position="33"/>
        <end position="52"/>
    </location>
</feature>
<feature type="transmembrane region" description="Helical" evidence="2">
    <location>
        <begin position="468"/>
        <end position="485"/>
    </location>
</feature>
<comment type="caution">
    <text evidence="3">The sequence shown here is derived from an EMBL/GenBank/DDBJ whole genome shotgun (WGS) entry which is preliminary data.</text>
</comment>
<name>A0A366LTS0_9ACTN</name>
<dbReference type="EMBL" id="QMEY01000013">
    <property type="protein sequence ID" value="RBQ17147.1"/>
    <property type="molecule type" value="Genomic_DNA"/>
</dbReference>
<accession>A0A366LTS0</accession>
<dbReference type="SUPFAM" id="SSF52540">
    <property type="entry name" value="P-loop containing nucleoside triphosphate hydrolases"/>
    <property type="match status" value="2"/>
</dbReference>
<feature type="transmembrane region" description="Helical" evidence="2">
    <location>
        <begin position="491"/>
        <end position="512"/>
    </location>
</feature>
<feature type="transmembrane region" description="Helical" evidence="2">
    <location>
        <begin position="566"/>
        <end position="588"/>
    </location>
</feature>